<dbReference type="Gramene" id="ONK68086">
    <property type="protein sequence ID" value="ONK68086"/>
    <property type="gene ID" value="A4U43_C05F7280"/>
</dbReference>
<gene>
    <name evidence="1" type="ORF">A4U43_C05F7280</name>
</gene>
<dbReference type="EMBL" id="CM007385">
    <property type="protein sequence ID" value="ONK68086.1"/>
    <property type="molecule type" value="Genomic_DNA"/>
</dbReference>
<keyword evidence="2" id="KW-1185">Reference proteome</keyword>
<name>A0A5P1EQ84_ASPOF</name>
<dbReference type="Proteomes" id="UP000243459">
    <property type="component" value="Chromosome 5"/>
</dbReference>
<proteinExistence type="predicted"/>
<dbReference type="OMA" id="RIDLCAN"/>
<dbReference type="SUPFAM" id="SSF56219">
    <property type="entry name" value="DNase I-like"/>
    <property type="match status" value="1"/>
</dbReference>
<evidence type="ECO:0008006" key="3">
    <source>
        <dbReference type="Google" id="ProtNLM"/>
    </source>
</evidence>
<dbReference type="PANTHER" id="PTHR33710">
    <property type="entry name" value="BNAC02G09200D PROTEIN"/>
    <property type="match status" value="1"/>
</dbReference>
<reference evidence="2" key="1">
    <citation type="journal article" date="2017" name="Nat. Commun.">
        <title>The asparagus genome sheds light on the origin and evolution of a young Y chromosome.</title>
        <authorList>
            <person name="Harkess A."/>
            <person name="Zhou J."/>
            <person name="Xu C."/>
            <person name="Bowers J.E."/>
            <person name="Van der Hulst R."/>
            <person name="Ayyampalayam S."/>
            <person name="Mercati F."/>
            <person name="Riccardi P."/>
            <person name="McKain M.R."/>
            <person name="Kakrana A."/>
            <person name="Tang H."/>
            <person name="Ray J."/>
            <person name="Groenendijk J."/>
            <person name="Arikit S."/>
            <person name="Mathioni S.M."/>
            <person name="Nakano M."/>
            <person name="Shan H."/>
            <person name="Telgmann-Rauber A."/>
            <person name="Kanno A."/>
            <person name="Yue Z."/>
            <person name="Chen H."/>
            <person name="Li W."/>
            <person name="Chen Y."/>
            <person name="Xu X."/>
            <person name="Zhang Y."/>
            <person name="Luo S."/>
            <person name="Chen H."/>
            <person name="Gao J."/>
            <person name="Mao Z."/>
            <person name="Pires J.C."/>
            <person name="Luo M."/>
            <person name="Kudrna D."/>
            <person name="Wing R.A."/>
            <person name="Meyers B.C."/>
            <person name="Yi K."/>
            <person name="Kong H."/>
            <person name="Lavrijsen P."/>
            <person name="Sunseri F."/>
            <person name="Falavigna A."/>
            <person name="Ye Y."/>
            <person name="Leebens-Mack J.H."/>
            <person name="Chen G."/>
        </authorList>
    </citation>
    <scope>NUCLEOTIDE SEQUENCE [LARGE SCALE GENOMIC DNA]</scope>
    <source>
        <strain evidence="2">cv. DH0086</strain>
    </source>
</reference>
<dbReference type="PANTHER" id="PTHR33710:SF77">
    <property type="entry name" value="DNASE I-LIKE SUPERFAMILY PROTEIN"/>
    <property type="match status" value="1"/>
</dbReference>
<evidence type="ECO:0000313" key="1">
    <source>
        <dbReference type="EMBL" id="ONK68086.1"/>
    </source>
</evidence>
<dbReference type="AlphaFoldDB" id="A0A5P1EQ84"/>
<sequence length="152" mass="17779">MGFAGQSFTWSRGLTPSTLISKRLDRFLMNLEVCIKWPNASVRHLPKFGSDHTPLLLSLEPKCRYDKSRRPFRFEIAWLTHPDFLEFIHQNWKRDCPANIALAALKDKLLDWNRKCFGNIHEKKTLLLAELDKTQMEIKKGPTSELIAREEQ</sequence>
<organism evidence="1 2">
    <name type="scientific">Asparagus officinalis</name>
    <name type="common">Garden asparagus</name>
    <dbReference type="NCBI Taxonomy" id="4686"/>
    <lineage>
        <taxon>Eukaryota</taxon>
        <taxon>Viridiplantae</taxon>
        <taxon>Streptophyta</taxon>
        <taxon>Embryophyta</taxon>
        <taxon>Tracheophyta</taxon>
        <taxon>Spermatophyta</taxon>
        <taxon>Magnoliopsida</taxon>
        <taxon>Liliopsida</taxon>
        <taxon>Asparagales</taxon>
        <taxon>Asparagaceae</taxon>
        <taxon>Asparagoideae</taxon>
        <taxon>Asparagus</taxon>
    </lineage>
</organism>
<accession>A0A5P1EQ84</accession>
<dbReference type="InterPro" id="IPR036691">
    <property type="entry name" value="Endo/exonu/phosph_ase_sf"/>
</dbReference>
<protein>
    <recommendedName>
        <fullName evidence="3">Endonuclease/exonuclease/phosphatase domain-containing protein</fullName>
    </recommendedName>
</protein>
<evidence type="ECO:0000313" key="2">
    <source>
        <dbReference type="Proteomes" id="UP000243459"/>
    </source>
</evidence>